<dbReference type="SUPFAM" id="SSF110296">
    <property type="entry name" value="Oligoxyloglucan reducing end-specific cellobiohydrolase"/>
    <property type="match status" value="1"/>
</dbReference>
<dbReference type="Gene3D" id="2.130.10.10">
    <property type="entry name" value="YVTN repeat-like/Quinoprotein amine dehydrogenase"/>
    <property type="match status" value="1"/>
</dbReference>
<comment type="caution">
    <text evidence="1">The sequence shown here is derived from an EMBL/GenBank/DDBJ whole genome shotgun (WGS) entry which is preliminary data.</text>
</comment>
<dbReference type="RefSeq" id="WP_034843501.1">
    <property type="nucleotide sequence ID" value="NZ_JANX01000320.1"/>
</dbReference>
<dbReference type="CDD" id="cd15482">
    <property type="entry name" value="Sialidase_non-viral"/>
    <property type="match status" value="1"/>
</dbReference>
<name>A0A0A0D5X5_9PROT</name>
<dbReference type="EMBL" id="JANX01000320">
    <property type="protein sequence ID" value="KGM32422.1"/>
    <property type="molecule type" value="Genomic_DNA"/>
</dbReference>
<dbReference type="GO" id="GO:0010411">
    <property type="term" value="P:xyloglucan metabolic process"/>
    <property type="evidence" value="ECO:0007669"/>
    <property type="project" value="TreeGrafter"/>
</dbReference>
<organism evidence="1 2">
    <name type="scientific">Inquilinus limosus MP06</name>
    <dbReference type="NCBI Taxonomy" id="1398085"/>
    <lineage>
        <taxon>Bacteria</taxon>
        <taxon>Pseudomonadati</taxon>
        <taxon>Pseudomonadota</taxon>
        <taxon>Alphaproteobacteria</taxon>
        <taxon>Rhodospirillales</taxon>
        <taxon>Rhodospirillaceae</taxon>
        <taxon>Inquilinus</taxon>
    </lineage>
</organism>
<protein>
    <submittedName>
        <fullName evidence="1">Glycoside hydrolase</fullName>
    </submittedName>
</protein>
<gene>
    <name evidence="1" type="ORF">P409_21495</name>
</gene>
<dbReference type="OrthoDB" id="9764804at2"/>
<reference evidence="1 2" key="1">
    <citation type="submission" date="2014-01" db="EMBL/GenBank/DDBJ databases">
        <title>Genome sequence determination for a cystic fibrosis isolate, Inquilinus limosus.</title>
        <authorList>
            <person name="Pino M."/>
            <person name="Di Conza J."/>
            <person name="Gutkind G."/>
        </authorList>
    </citation>
    <scope>NUCLEOTIDE SEQUENCE [LARGE SCALE GENOMIC DNA]</scope>
    <source>
        <strain evidence="1 2">MP06</strain>
    </source>
</reference>
<evidence type="ECO:0000313" key="1">
    <source>
        <dbReference type="EMBL" id="KGM32422.1"/>
    </source>
</evidence>
<evidence type="ECO:0000313" key="2">
    <source>
        <dbReference type="Proteomes" id="UP000029995"/>
    </source>
</evidence>
<dbReference type="InterPro" id="IPR052025">
    <property type="entry name" value="Xyloglucanase_GH74"/>
</dbReference>
<dbReference type="Proteomes" id="UP000029995">
    <property type="component" value="Unassembled WGS sequence"/>
</dbReference>
<dbReference type="PANTHER" id="PTHR43739:SF5">
    <property type="entry name" value="EXO-ALPHA-SIALIDASE"/>
    <property type="match status" value="1"/>
</dbReference>
<accession>A0A0A0D5X5</accession>
<sequence length="360" mass="39264">MAHRILVLIGTKKGAFIAESDPARRSWQLRGPFCETWPINHVVADPASGAIYGAGGNEWFGPAVWKSTDLGETWTHSSEGLAYAEGQEPIKAVWSLGVRDGRVYAGVQPAGLFTSDDQGRSWSHVEGLQRHPTRPEWSPGGAGLILHSLVLHPDDPGKIWVGISAAGVFHTADGGETWETRNRGTRADFMPEDQRYPEFGQCVHCLVMAPGGTDRLYQQNHCGMYRSDDGGRRWDSIEAGLPSSFGFPAAAHPRDADTLFLLPLNGDIKGRYVPDARAAVWRTRDGGATWQDLRRGLPQENAYFGVLRQAMATDRLDPAGVYFGTSGGALFASPDEGESWDCVAQHLPSILSVETLVVDR</sequence>
<dbReference type="InterPro" id="IPR015943">
    <property type="entry name" value="WD40/YVTN_repeat-like_dom_sf"/>
</dbReference>
<dbReference type="PANTHER" id="PTHR43739">
    <property type="entry name" value="XYLOGLUCANASE (EUROFUNG)"/>
    <property type="match status" value="1"/>
</dbReference>
<dbReference type="AlphaFoldDB" id="A0A0A0D5X5"/>
<keyword evidence="1" id="KW-0378">Hydrolase</keyword>
<dbReference type="GO" id="GO:0016787">
    <property type="term" value="F:hydrolase activity"/>
    <property type="evidence" value="ECO:0007669"/>
    <property type="project" value="UniProtKB-KW"/>
</dbReference>
<proteinExistence type="predicted"/>